<dbReference type="PANTHER" id="PTHR30383">
    <property type="entry name" value="THIOESTERASE 1/PROTEASE 1/LYSOPHOSPHOLIPASE L1"/>
    <property type="match status" value="1"/>
</dbReference>
<dbReference type="Gene3D" id="3.40.50.1110">
    <property type="entry name" value="SGNH hydrolase"/>
    <property type="match status" value="1"/>
</dbReference>
<dbReference type="SUPFAM" id="SSF52266">
    <property type="entry name" value="SGNH hydrolase"/>
    <property type="match status" value="1"/>
</dbReference>
<dbReference type="EMBL" id="CP138858">
    <property type="protein sequence ID" value="WPJ96878.1"/>
    <property type="molecule type" value="Genomic_DNA"/>
</dbReference>
<dbReference type="InterPro" id="IPR036514">
    <property type="entry name" value="SGNH_hydro_sf"/>
</dbReference>
<proteinExistence type="predicted"/>
<dbReference type="Proteomes" id="UP001324993">
    <property type="component" value="Chromosome"/>
</dbReference>
<gene>
    <name evidence="2" type="ORF">SH580_04055</name>
</gene>
<name>A0ABZ0RP36_9BACT</name>
<feature type="signal peptide" evidence="1">
    <location>
        <begin position="1"/>
        <end position="28"/>
    </location>
</feature>
<keyword evidence="1" id="KW-0732">Signal</keyword>
<sequence>MKIQFFKSLATSIARLAFLLALASRLQAAPETNLYIGDAHAMGQSITSVDSSHVYGISELTIIMPGDASGIHYTAESDQQITLTEVNFLSVQSGNLTPFVALWDGVSTSAADSYTFLAIGDTIASPASTVVNASFEVDGENPTLDLSAGQTIVAGFYQVGGKVVNVIESGHANTDYVYGGNSIAAVNGEPSANSVYNYDSFVSFNIGINIPPTPEPTVTISSPTPGSIFEVCDSIQFAATVSDDEDDDSALEASLVWTSDLEDEPLGTGASFSTNRLRVGTHTISASSTDSDLDVGTDTISLTIAQWNLGAIWFIGDSITQSNADGDANGSPRKSLYDLLIANNVAFSFTGHSTANIDGLPSTGTTIASNLYQYHSGISGSVIGDNLPGRAGMTERTPGFWTTGRLATVKPNVVLIMLGTNDIDNLVDIENAPNRIKILVDTILAQVEEGDPSPAIFVAQIPPNRNSSKQQLVIDFNTALTDIVATLQTEGKDVTLVDQFSRIQENASELMRDNLHTNAAGNDVLAEQWYEALVSRFGPATTGLRSWQIKHFGTPCGLTADPSQDPDHDGQSNLLEYALGNNPHTPDLASHDLTGGVISFPKGADVHTDIRYAIEESTDLGIKDPWDEVTPSVNNDEEISYTMTSETTDFFRLKVTQAQ</sequence>
<feature type="chain" id="PRO_5047117185" evidence="1">
    <location>
        <begin position="29"/>
        <end position="659"/>
    </location>
</feature>
<dbReference type="Gene3D" id="2.60.40.10">
    <property type="entry name" value="Immunoglobulins"/>
    <property type="match status" value="1"/>
</dbReference>
<dbReference type="PANTHER" id="PTHR30383:SF5">
    <property type="entry name" value="SGNH HYDROLASE-TYPE ESTERASE DOMAIN-CONTAINING PROTEIN"/>
    <property type="match status" value="1"/>
</dbReference>
<keyword evidence="3" id="KW-1185">Reference proteome</keyword>
<protein>
    <submittedName>
        <fullName evidence="2">GDSL-type esterase/lipase family protein</fullName>
    </submittedName>
</protein>
<organism evidence="2 3">
    <name type="scientific">Coraliomargarita algicola</name>
    <dbReference type="NCBI Taxonomy" id="3092156"/>
    <lineage>
        <taxon>Bacteria</taxon>
        <taxon>Pseudomonadati</taxon>
        <taxon>Verrucomicrobiota</taxon>
        <taxon>Opitutia</taxon>
        <taxon>Puniceicoccales</taxon>
        <taxon>Coraliomargaritaceae</taxon>
        <taxon>Coraliomargarita</taxon>
    </lineage>
</organism>
<dbReference type="InterPro" id="IPR051532">
    <property type="entry name" value="Ester_Hydrolysis_Enzymes"/>
</dbReference>
<dbReference type="InterPro" id="IPR001087">
    <property type="entry name" value="GDSL"/>
</dbReference>
<dbReference type="RefSeq" id="WP_319833735.1">
    <property type="nucleotide sequence ID" value="NZ_CP138858.1"/>
</dbReference>
<accession>A0ABZ0RP36</accession>
<evidence type="ECO:0000313" key="3">
    <source>
        <dbReference type="Proteomes" id="UP001324993"/>
    </source>
</evidence>
<evidence type="ECO:0000256" key="1">
    <source>
        <dbReference type="SAM" id="SignalP"/>
    </source>
</evidence>
<dbReference type="Pfam" id="PF00657">
    <property type="entry name" value="Lipase_GDSL"/>
    <property type="match status" value="1"/>
</dbReference>
<reference evidence="2 3" key="1">
    <citation type="submission" date="2023-11" db="EMBL/GenBank/DDBJ databases">
        <title>Coraliomargarita sp. nov., isolated from marine algae.</title>
        <authorList>
            <person name="Lee J.K."/>
            <person name="Baek J.H."/>
            <person name="Kim J.M."/>
            <person name="Choi D.G."/>
            <person name="Jeon C.O."/>
        </authorList>
    </citation>
    <scope>NUCLEOTIDE SEQUENCE [LARGE SCALE GENOMIC DNA]</scope>
    <source>
        <strain evidence="2 3">J2-16</strain>
    </source>
</reference>
<evidence type="ECO:0000313" key="2">
    <source>
        <dbReference type="EMBL" id="WPJ96878.1"/>
    </source>
</evidence>
<dbReference type="InterPro" id="IPR013783">
    <property type="entry name" value="Ig-like_fold"/>
</dbReference>